<dbReference type="AlphaFoldDB" id="A0AA46TVF0"/>
<evidence type="ECO:0000259" key="1">
    <source>
        <dbReference type="Pfam" id="PF08279"/>
    </source>
</evidence>
<dbReference type="Gene3D" id="1.10.10.10">
    <property type="entry name" value="Winged helix-like DNA-binding domain superfamily/Winged helix DNA-binding domain"/>
    <property type="match status" value="1"/>
</dbReference>
<dbReference type="InterPro" id="IPR036388">
    <property type="entry name" value="WH-like_DNA-bd_sf"/>
</dbReference>
<dbReference type="InterPro" id="IPR013196">
    <property type="entry name" value="HTH_11"/>
</dbReference>
<sequence>MFEEYLEKELLRHIKIIKLLWDNESLTSIELAEELEVTAATIKSDVKSINMEYCEKNNPLLISSPQGYAVLNREQRERKTYIKRIYSCSLFVKATCFFLKNNLSNIDKFEELEYISSAKAYNVKKEVRDYLERLEILEEGKFVQFAEYRIRFLMAFFQWELNMPIVKIPEENRAIYNILFKEIEAQEKGMFSDSSKEYAMILFQLSFLRRRNNPVSFPPEEEIFIKNTVVYKSLQPTIRLFLTKMLHFEILDEEATYFVLVFNIMNINYNEELSENLKVSTQSLKENTKVRYYSLIQCFESEFEITLSDAPIFEAALMIFLRKCLFNLQIFIPEEHIALGNIPKLPNEILVKTKSALDQWNTITGLNLNFSKAHIVQLSSKIFFVLRKKSKPKIIYLLTGFYSDYLLGKEILTSEYGGIVKIRRFNPEMQKEYHQNDLILYDSNYTILDKYTSKKLKINYIFDLQELQRIRALLFGYNLDGLESDVNGEIKSTSSYVEKNLK</sequence>
<name>A0AA46TVF0_9LACT</name>
<organism evidence="2 3">
    <name type="scientific">Lactococcus garvieae</name>
    <dbReference type="NCBI Taxonomy" id="1363"/>
    <lineage>
        <taxon>Bacteria</taxon>
        <taxon>Bacillati</taxon>
        <taxon>Bacillota</taxon>
        <taxon>Bacilli</taxon>
        <taxon>Lactobacillales</taxon>
        <taxon>Streptococcaceae</taxon>
        <taxon>Lactococcus</taxon>
    </lineage>
</organism>
<evidence type="ECO:0000313" key="3">
    <source>
        <dbReference type="Proteomes" id="UP001164042"/>
    </source>
</evidence>
<dbReference type="Pfam" id="PF08279">
    <property type="entry name" value="HTH_11"/>
    <property type="match status" value="1"/>
</dbReference>
<gene>
    <name evidence="2" type="ORF">OF801_10110</name>
</gene>
<protein>
    <submittedName>
        <fullName evidence="2">HTH domain-containing protein</fullName>
    </submittedName>
</protein>
<proteinExistence type="predicted"/>
<feature type="domain" description="Helix-turn-helix type 11" evidence="1">
    <location>
        <begin position="12"/>
        <end position="52"/>
    </location>
</feature>
<evidence type="ECO:0000313" key="2">
    <source>
        <dbReference type="EMBL" id="UYT10281.1"/>
    </source>
</evidence>
<accession>A0AA46TVF0</accession>
<dbReference type="EMBL" id="CP109635">
    <property type="protein sequence ID" value="UYT10281.1"/>
    <property type="molecule type" value="Genomic_DNA"/>
</dbReference>
<dbReference type="RefSeq" id="WP_264308137.1">
    <property type="nucleotide sequence ID" value="NZ_CP109635.1"/>
</dbReference>
<reference evidence="2" key="1">
    <citation type="submission" date="2022-10" db="EMBL/GenBank/DDBJ databases">
        <title>Genome assembly of Lactococcus garvieae isolates from cricket gut.</title>
        <authorList>
            <person name="Luecke A.R."/>
            <person name="Brown A.M.V."/>
            <person name="Wakeman C.A."/>
        </authorList>
    </citation>
    <scope>NUCLEOTIDE SEQUENCE</scope>
    <source>
        <strain evidence="2">Alexii-11_2</strain>
    </source>
</reference>
<dbReference type="Proteomes" id="UP001164042">
    <property type="component" value="Chromosome"/>
</dbReference>